<protein>
    <recommendedName>
        <fullName evidence="4">YhhN-like protein</fullName>
    </recommendedName>
</protein>
<keyword evidence="3" id="KW-1185">Reference proteome</keyword>
<feature type="transmembrane region" description="Helical" evidence="1">
    <location>
        <begin position="89"/>
        <end position="107"/>
    </location>
</feature>
<evidence type="ECO:0000256" key="1">
    <source>
        <dbReference type="SAM" id="Phobius"/>
    </source>
</evidence>
<feature type="transmembrane region" description="Helical" evidence="1">
    <location>
        <begin position="119"/>
        <end position="138"/>
    </location>
</feature>
<sequence>MYTTFVNISYVLLFLNFILYVMRFYKNSKPYKIFTYYLFLIITVQVIAHICTEVYGDNLFLSHFYFVGQFIFLNFFYKSIYKLDWQKKMANSLLLGGLTVIGVQYLIDPAAFFKFNKLEIVVTSFLIVILAVIHLYNMLSEKKEFYYATIGIIFYLFSSTILFLVGNLMEMLGDKYHFFPWTINAFLVILYHLFILYEWKISFYKTAISSGIDATEPVS</sequence>
<feature type="transmembrane region" description="Helical" evidence="1">
    <location>
        <begin position="145"/>
        <end position="166"/>
    </location>
</feature>
<feature type="transmembrane region" description="Helical" evidence="1">
    <location>
        <begin position="61"/>
        <end position="77"/>
    </location>
</feature>
<keyword evidence="1" id="KW-1133">Transmembrane helix</keyword>
<evidence type="ECO:0000313" key="2">
    <source>
        <dbReference type="EMBL" id="SEA97201.1"/>
    </source>
</evidence>
<evidence type="ECO:0008006" key="4">
    <source>
        <dbReference type="Google" id="ProtNLM"/>
    </source>
</evidence>
<gene>
    <name evidence="2" type="ORF">SAMN05443667_113151</name>
</gene>
<evidence type="ECO:0000313" key="3">
    <source>
        <dbReference type="Proteomes" id="UP000198951"/>
    </source>
</evidence>
<dbReference type="AlphaFoldDB" id="A0A1H4FJ78"/>
<dbReference type="Proteomes" id="UP000198951">
    <property type="component" value="Unassembled WGS sequence"/>
</dbReference>
<feature type="transmembrane region" description="Helical" evidence="1">
    <location>
        <begin position="6"/>
        <end position="22"/>
    </location>
</feature>
<proteinExistence type="predicted"/>
<organism evidence="2 3">
    <name type="scientific">Flavobacterium gillisiae</name>
    <dbReference type="NCBI Taxonomy" id="150146"/>
    <lineage>
        <taxon>Bacteria</taxon>
        <taxon>Pseudomonadati</taxon>
        <taxon>Bacteroidota</taxon>
        <taxon>Flavobacteriia</taxon>
        <taxon>Flavobacteriales</taxon>
        <taxon>Flavobacteriaceae</taxon>
        <taxon>Flavobacterium</taxon>
    </lineage>
</organism>
<keyword evidence="1" id="KW-0472">Membrane</keyword>
<name>A0A1H4FJ78_9FLAO</name>
<feature type="transmembrane region" description="Helical" evidence="1">
    <location>
        <begin position="34"/>
        <end position="55"/>
    </location>
</feature>
<feature type="transmembrane region" description="Helical" evidence="1">
    <location>
        <begin position="178"/>
        <end position="197"/>
    </location>
</feature>
<accession>A0A1H4FJ78</accession>
<dbReference type="STRING" id="150146.SAMN05443667_113151"/>
<keyword evidence="1" id="KW-0812">Transmembrane</keyword>
<reference evidence="3" key="1">
    <citation type="submission" date="2016-10" db="EMBL/GenBank/DDBJ databases">
        <authorList>
            <person name="Varghese N."/>
            <person name="Submissions S."/>
        </authorList>
    </citation>
    <scope>NUCLEOTIDE SEQUENCE [LARGE SCALE GENOMIC DNA]</scope>
    <source>
        <strain evidence="3">DSM 22376</strain>
    </source>
</reference>
<dbReference type="EMBL" id="FNRD01000013">
    <property type="protein sequence ID" value="SEA97201.1"/>
    <property type="molecule type" value="Genomic_DNA"/>
</dbReference>